<reference evidence="6 7" key="1">
    <citation type="submission" date="2021-07" db="EMBL/GenBank/DDBJ databases">
        <authorList>
            <person name="So Y."/>
        </authorList>
    </citation>
    <scope>NUCLEOTIDE SEQUENCE [LARGE SCALE GENOMIC DNA]</scope>
    <source>
        <strain evidence="6 7">HJA6</strain>
    </source>
</reference>
<evidence type="ECO:0000256" key="2">
    <source>
        <dbReference type="ARBA" id="ARBA00022963"/>
    </source>
</evidence>
<dbReference type="InterPro" id="IPR002641">
    <property type="entry name" value="PNPLA_dom"/>
</dbReference>
<evidence type="ECO:0000256" key="4">
    <source>
        <dbReference type="PROSITE-ProRule" id="PRU01161"/>
    </source>
</evidence>
<dbReference type="Pfam" id="PF01734">
    <property type="entry name" value="Patatin"/>
    <property type="match status" value="1"/>
</dbReference>
<sequence>MLRRTHRGIGRLPYENVALVLQGGGALGAYQAGVYQALCEAEIEPTWVAGISIGAINSAIIAGNAPEDRIPALRGFWESVSAPAGGLLGGAWDSAFDTPPHGSDMRRWVNGLHAAQALFNGAPGFFDPRLPPPYLHPPGSAEATSYYNTAKLRATLLAHADFDRINHETSPRLSLGAVNVRTGNFVYFDTRTDEIRPEHVMASGALPPGFPSVEIDGEFYWDGGLVSNTPLQWIADARPLRDTIAFQIDLWSARGQLPRDLSEVAMRQKEIQYSSRTRLVTDQIAQLHHLRGALRTLLGKVPPELLDSPEVQTLSRVATDTVHRIVHLIYRSRQFESDSKDYEFSRLSMREHWECGYQDAVRTLRDPKALERPSGEQIVAIYDQGESSYG</sequence>
<evidence type="ECO:0000256" key="3">
    <source>
        <dbReference type="ARBA" id="ARBA00023098"/>
    </source>
</evidence>
<dbReference type="SUPFAM" id="SSF52151">
    <property type="entry name" value="FabD/lysophospholipase-like"/>
    <property type="match status" value="1"/>
</dbReference>
<dbReference type="Gene3D" id="3.40.1090.10">
    <property type="entry name" value="Cytosolic phospholipase A2 catalytic domain"/>
    <property type="match status" value="2"/>
</dbReference>
<feature type="active site" description="Nucleophile" evidence="4">
    <location>
        <position position="52"/>
    </location>
</feature>
<dbReference type="InterPro" id="IPR021095">
    <property type="entry name" value="DUF3734"/>
</dbReference>
<feature type="short sequence motif" description="GXGXXG" evidence="4">
    <location>
        <begin position="23"/>
        <end position="28"/>
    </location>
</feature>
<evidence type="ECO:0000313" key="6">
    <source>
        <dbReference type="EMBL" id="MBW6400981.1"/>
    </source>
</evidence>
<evidence type="ECO:0000259" key="5">
    <source>
        <dbReference type="PROSITE" id="PS51635"/>
    </source>
</evidence>
<dbReference type="Pfam" id="PF12536">
    <property type="entry name" value="DUF3734"/>
    <property type="match status" value="1"/>
</dbReference>
<comment type="caution">
    <text evidence="6">The sequence shown here is derived from an EMBL/GenBank/DDBJ whole genome shotgun (WGS) entry which is preliminary data.</text>
</comment>
<dbReference type="Proteomes" id="UP001196565">
    <property type="component" value="Unassembled WGS sequence"/>
</dbReference>
<protein>
    <submittedName>
        <fullName evidence="6">Patatin-like phospholipase family protein</fullName>
    </submittedName>
</protein>
<dbReference type="CDD" id="cd07209">
    <property type="entry name" value="Pat_hypo_Ecoli_Z1214_like"/>
    <property type="match status" value="1"/>
</dbReference>
<dbReference type="PANTHER" id="PTHR14226">
    <property type="entry name" value="NEUROPATHY TARGET ESTERASE/SWISS CHEESE D.MELANOGASTER"/>
    <property type="match status" value="1"/>
</dbReference>
<dbReference type="PROSITE" id="PS51635">
    <property type="entry name" value="PNPLA"/>
    <property type="match status" value="1"/>
</dbReference>
<feature type="short sequence motif" description="DGA/G" evidence="4">
    <location>
        <begin position="222"/>
        <end position="224"/>
    </location>
</feature>
<gene>
    <name evidence="6" type="ORF">KPL78_24190</name>
</gene>
<dbReference type="InterPro" id="IPR016035">
    <property type="entry name" value="Acyl_Trfase/lysoPLipase"/>
</dbReference>
<feature type="domain" description="PNPLA" evidence="5">
    <location>
        <begin position="19"/>
        <end position="235"/>
    </location>
</feature>
<organism evidence="6 7">
    <name type="scientific">Roseomonas alba</name>
    <dbReference type="NCBI Taxonomy" id="2846776"/>
    <lineage>
        <taxon>Bacteria</taxon>
        <taxon>Pseudomonadati</taxon>
        <taxon>Pseudomonadota</taxon>
        <taxon>Alphaproteobacteria</taxon>
        <taxon>Acetobacterales</taxon>
        <taxon>Roseomonadaceae</taxon>
        <taxon>Roseomonas</taxon>
    </lineage>
</organism>
<keyword evidence="3 4" id="KW-0443">Lipid metabolism</keyword>
<dbReference type="PANTHER" id="PTHR14226:SF57">
    <property type="entry name" value="BLR7027 PROTEIN"/>
    <property type="match status" value="1"/>
</dbReference>
<keyword evidence="1 4" id="KW-0378">Hydrolase</keyword>
<name>A0ABS7AFA4_9PROT</name>
<dbReference type="EMBL" id="JAHYBZ010000009">
    <property type="protein sequence ID" value="MBW6400981.1"/>
    <property type="molecule type" value="Genomic_DNA"/>
</dbReference>
<keyword evidence="7" id="KW-1185">Reference proteome</keyword>
<feature type="short sequence motif" description="GXSXG" evidence="4">
    <location>
        <begin position="50"/>
        <end position="54"/>
    </location>
</feature>
<feature type="active site" description="Proton acceptor" evidence="4">
    <location>
        <position position="222"/>
    </location>
</feature>
<evidence type="ECO:0000256" key="1">
    <source>
        <dbReference type="ARBA" id="ARBA00022801"/>
    </source>
</evidence>
<dbReference type="InterPro" id="IPR050301">
    <property type="entry name" value="NTE"/>
</dbReference>
<keyword evidence="2 4" id="KW-0442">Lipid degradation</keyword>
<accession>A0ABS7AFA4</accession>
<proteinExistence type="predicted"/>
<evidence type="ECO:0000313" key="7">
    <source>
        <dbReference type="Proteomes" id="UP001196565"/>
    </source>
</evidence>